<dbReference type="EMBL" id="VFIY01000010">
    <property type="protein sequence ID" value="TPD59771.1"/>
    <property type="molecule type" value="Genomic_DNA"/>
</dbReference>
<keyword evidence="2" id="KW-1185">Reference proteome</keyword>
<dbReference type="SUPFAM" id="SSF53850">
    <property type="entry name" value="Periplasmic binding protein-like II"/>
    <property type="match status" value="1"/>
</dbReference>
<name>A0A501PIE2_9PROT</name>
<evidence type="ECO:0000313" key="1">
    <source>
        <dbReference type="EMBL" id="TPD59771.1"/>
    </source>
</evidence>
<protein>
    <recommendedName>
        <fullName evidence="3">Transporter substrate-binding domain-containing protein</fullName>
    </recommendedName>
</protein>
<comment type="caution">
    <text evidence="1">The sequence shown here is derived from an EMBL/GenBank/DDBJ whole genome shotgun (WGS) entry which is preliminary data.</text>
</comment>
<gene>
    <name evidence="1" type="ORF">FIV46_09775</name>
</gene>
<dbReference type="RefSeq" id="WP_139940743.1">
    <property type="nucleotide sequence ID" value="NZ_JBHSYP010000006.1"/>
</dbReference>
<dbReference type="AlphaFoldDB" id="A0A501PIE2"/>
<dbReference type="Proteomes" id="UP000319148">
    <property type="component" value="Unassembled WGS sequence"/>
</dbReference>
<proteinExistence type="predicted"/>
<organism evidence="1 2">
    <name type="scientific">Emcibacter nanhaiensis</name>
    <dbReference type="NCBI Taxonomy" id="1505037"/>
    <lineage>
        <taxon>Bacteria</taxon>
        <taxon>Pseudomonadati</taxon>
        <taxon>Pseudomonadota</taxon>
        <taxon>Alphaproteobacteria</taxon>
        <taxon>Emcibacterales</taxon>
        <taxon>Emcibacteraceae</taxon>
        <taxon>Emcibacter</taxon>
    </lineage>
</organism>
<evidence type="ECO:0000313" key="2">
    <source>
        <dbReference type="Proteomes" id="UP000319148"/>
    </source>
</evidence>
<evidence type="ECO:0008006" key="3">
    <source>
        <dbReference type="Google" id="ProtNLM"/>
    </source>
</evidence>
<reference evidence="2" key="1">
    <citation type="submission" date="2019-06" db="EMBL/GenBank/DDBJ databases">
        <title>The complete genome of Emcibacter congregatus ZYLT.</title>
        <authorList>
            <person name="Zhao Z."/>
        </authorList>
    </citation>
    <scope>NUCLEOTIDE SEQUENCE [LARGE SCALE GENOMIC DNA]</scope>
    <source>
        <strain evidence="2">MCCC 1A06723</strain>
    </source>
</reference>
<sequence>MIKVSGAISLYRKMAWIISLTLILQAFSIRAVNSETAGKPFDICTPLELTYSVGLRDIVEKSYREFGYDVHWHILPANRCIAMVDRGILDADLVRTTSVIEHYQNLILIPVRLITIKIDLYGIKRPDVPPPEPEILLADENIAVAYPRNSLLIEKMVKNPASIGTDDGAHMLKLLRNGRVRLILLPKVELNRLQKKGVDMSDLVLIRENYIEYPGFHVVNRKHKDLVDRLAAKFLPAIAEANIPGKQ</sequence>
<dbReference type="OrthoDB" id="8481290at2"/>
<accession>A0A501PIE2</accession>